<evidence type="ECO:0000259" key="1">
    <source>
        <dbReference type="Pfam" id="PF13439"/>
    </source>
</evidence>
<dbReference type="GO" id="GO:0016757">
    <property type="term" value="F:glycosyltransferase activity"/>
    <property type="evidence" value="ECO:0007669"/>
    <property type="project" value="TreeGrafter"/>
</dbReference>
<dbReference type="CDD" id="cd03823">
    <property type="entry name" value="GT4_ExpE7-like"/>
    <property type="match status" value="1"/>
</dbReference>
<gene>
    <name evidence="2" type="ORF">UU48_C0011G0018</name>
</gene>
<comment type="caution">
    <text evidence="2">The sequence shown here is derived from an EMBL/GenBank/DDBJ whole genome shotgun (WGS) entry which is preliminary data.</text>
</comment>
<dbReference type="SUPFAM" id="SSF53756">
    <property type="entry name" value="UDP-Glycosyltransferase/glycogen phosphorylase"/>
    <property type="match status" value="1"/>
</dbReference>
<protein>
    <submittedName>
        <fullName evidence="2">Glycosyltransferase</fullName>
    </submittedName>
</protein>
<dbReference type="Pfam" id="PF13692">
    <property type="entry name" value="Glyco_trans_1_4"/>
    <property type="match status" value="1"/>
</dbReference>
<reference evidence="2 3" key="1">
    <citation type="journal article" date="2015" name="Nature">
        <title>rRNA introns, odd ribosomes, and small enigmatic genomes across a large radiation of phyla.</title>
        <authorList>
            <person name="Brown C.T."/>
            <person name="Hug L.A."/>
            <person name="Thomas B.C."/>
            <person name="Sharon I."/>
            <person name="Castelle C.J."/>
            <person name="Singh A."/>
            <person name="Wilkins M.J."/>
            <person name="Williams K.H."/>
            <person name="Banfield J.F."/>
        </authorList>
    </citation>
    <scope>NUCLEOTIDE SEQUENCE [LARGE SCALE GENOMIC DNA]</scope>
</reference>
<keyword evidence="2" id="KW-0808">Transferase</keyword>
<evidence type="ECO:0000313" key="3">
    <source>
        <dbReference type="Proteomes" id="UP000034746"/>
    </source>
</evidence>
<feature type="domain" description="Glycosyltransferase subfamily 4-like N-terminal" evidence="1">
    <location>
        <begin position="16"/>
        <end position="216"/>
    </location>
</feature>
<dbReference type="InterPro" id="IPR028098">
    <property type="entry name" value="Glyco_trans_4-like_N"/>
</dbReference>
<dbReference type="AlphaFoldDB" id="A0A0G0VDB0"/>
<dbReference type="Proteomes" id="UP000034746">
    <property type="component" value="Unassembled WGS sequence"/>
</dbReference>
<evidence type="ECO:0000313" key="2">
    <source>
        <dbReference type="EMBL" id="KKR97626.1"/>
    </source>
</evidence>
<dbReference type="PANTHER" id="PTHR12526">
    <property type="entry name" value="GLYCOSYLTRANSFERASE"/>
    <property type="match status" value="1"/>
</dbReference>
<organism evidence="2 3">
    <name type="scientific">Candidatus Uhrbacteria bacterium GW2011_GWF2_41_16</name>
    <dbReference type="NCBI Taxonomy" id="1618997"/>
    <lineage>
        <taxon>Bacteria</taxon>
        <taxon>Candidatus Uhriibacteriota</taxon>
    </lineage>
</organism>
<proteinExistence type="predicted"/>
<dbReference type="EMBL" id="LCAU01000011">
    <property type="protein sequence ID" value="KKR97626.1"/>
    <property type="molecule type" value="Genomic_DNA"/>
</dbReference>
<accession>A0A0G0VDB0</accession>
<dbReference type="Pfam" id="PF13439">
    <property type="entry name" value="Glyco_transf_4"/>
    <property type="match status" value="1"/>
</dbReference>
<dbReference type="Gene3D" id="3.40.50.2000">
    <property type="entry name" value="Glycogen Phosphorylase B"/>
    <property type="match status" value="2"/>
</dbReference>
<sequence>MKIALISNLYPPMSRGGAERVAQRIAQELHTRGHDICVISTMPFDGRASLYPRLREVNVERIYRFYPKNLYYILDDFRFPYPIRAFWHLIDLYSRSAERAVEIVLTQERPDIVLTHNLKGISLRIPQAVQRLQIPWIHTIHDVQLSVPSGLLFYDQDLPPWEQVLRSWYERTVRHAFGQPNVVISPSRFLADFYHARGFFHDSDIQVIPNPAPTSRAAIRQSRLSGPIRLLFAGQLEKHKGVLELVSVLDNVSLPIELHFAGEGTLASFIAERSHSDARITYHGFVSEEPLQHLLRIMDAVVVPSLCYENSPTIIYESLQAGVPVIASDIGGVGELIHHGENGLLVRPADPKALVQAIQKFGDQVDQFWARTSKIRASVSDYSIERYLDRLEEIMHELVSNS</sequence>
<dbReference type="PANTHER" id="PTHR12526:SF635">
    <property type="entry name" value="GLYCOSYL TRANSFERASE GROUP 1"/>
    <property type="match status" value="1"/>
</dbReference>
<name>A0A0G0VDB0_9BACT</name>